<dbReference type="AlphaFoldDB" id="A0A291BBP3"/>
<dbReference type="Pfam" id="PF13737">
    <property type="entry name" value="DDE_Tnp_1_5"/>
    <property type="match status" value="1"/>
</dbReference>
<dbReference type="Proteomes" id="UP000218160">
    <property type="component" value="Chromosome 2"/>
</dbReference>
<dbReference type="EMBL" id="CP020663">
    <property type="protein sequence ID" value="ATF10417.1"/>
    <property type="molecule type" value="Genomic_DNA"/>
</dbReference>
<accession>A0A291BBP3</accession>
<evidence type="ECO:0000313" key="3">
    <source>
        <dbReference type="Proteomes" id="UP000218160"/>
    </source>
</evidence>
<name>A0A291BBP3_9GAMM</name>
<protein>
    <submittedName>
        <fullName evidence="2">Mobile element protein</fullName>
    </submittedName>
</protein>
<evidence type="ECO:0000259" key="1">
    <source>
        <dbReference type="Pfam" id="PF13737"/>
    </source>
</evidence>
<proteinExistence type="predicted"/>
<sequence length="63" mass="6888">MRGLQGFINTVSKLAQLSLSCSHYSCISKRIKTVNVKFKAKTKGSIQHLAIDSTGLNVYSEGE</sequence>
<evidence type="ECO:0000313" key="2">
    <source>
        <dbReference type="EMBL" id="ATF10417.1"/>
    </source>
</evidence>
<keyword evidence="3" id="KW-1185">Reference proteome</keyword>
<dbReference type="InterPro" id="IPR053172">
    <property type="entry name" value="Tn903_transposase"/>
</dbReference>
<gene>
    <name evidence="2" type="ORF">BTN50_2002</name>
</gene>
<reference evidence="3" key="1">
    <citation type="submission" date="2017-04" db="EMBL/GenBank/DDBJ databases">
        <title>Genome evolution of the luminous symbionts of deep sea anglerfish.</title>
        <authorList>
            <person name="Hendry T.A."/>
        </authorList>
    </citation>
    <scope>NUCLEOTIDE SEQUENCE [LARGE SCALE GENOMIC DNA]</scope>
</reference>
<dbReference type="InterPro" id="IPR025668">
    <property type="entry name" value="Tnp_DDE_dom"/>
</dbReference>
<dbReference type="KEGG" id="elux:BTN50_2002"/>
<organism evidence="2 3">
    <name type="scientific">Candidatus Enterovibrio altilux</name>
    <dbReference type="NCBI Taxonomy" id="1927128"/>
    <lineage>
        <taxon>Bacteria</taxon>
        <taxon>Pseudomonadati</taxon>
        <taxon>Pseudomonadota</taxon>
        <taxon>Gammaproteobacteria</taxon>
        <taxon>Vibrionales</taxon>
        <taxon>Vibrionaceae</taxon>
        <taxon>Enterovibrio</taxon>
    </lineage>
</organism>
<dbReference type="PANTHER" id="PTHR34631">
    <property type="match status" value="1"/>
</dbReference>
<dbReference type="PANTHER" id="PTHR34631:SF3">
    <property type="entry name" value="ISSOD12 TRANSPOSASE TNPA_ISSOD12"/>
    <property type="match status" value="1"/>
</dbReference>
<feature type="domain" description="Transposase DDE" evidence="1">
    <location>
        <begin position="1"/>
        <end position="60"/>
    </location>
</feature>